<protein>
    <submittedName>
        <fullName evidence="2">Uncharacterized protein</fullName>
    </submittedName>
</protein>
<accession>A0A9N9R5Y8</accession>
<dbReference type="Proteomes" id="UP001153714">
    <property type="component" value="Chromosome 20"/>
</dbReference>
<evidence type="ECO:0000313" key="2">
    <source>
        <dbReference type="EMBL" id="CAG9790066.1"/>
    </source>
</evidence>
<evidence type="ECO:0000313" key="3">
    <source>
        <dbReference type="Proteomes" id="UP001153714"/>
    </source>
</evidence>
<dbReference type="AlphaFoldDB" id="A0A9N9R5Y8"/>
<proteinExistence type="predicted"/>
<gene>
    <name evidence="2" type="ORF">DIATSA_LOCUS7755</name>
</gene>
<reference evidence="2" key="1">
    <citation type="submission" date="2021-12" db="EMBL/GenBank/DDBJ databases">
        <authorList>
            <person name="King R."/>
        </authorList>
    </citation>
    <scope>NUCLEOTIDE SEQUENCE</scope>
</reference>
<organism evidence="2 3">
    <name type="scientific">Diatraea saccharalis</name>
    <name type="common">sugarcane borer</name>
    <dbReference type="NCBI Taxonomy" id="40085"/>
    <lineage>
        <taxon>Eukaryota</taxon>
        <taxon>Metazoa</taxon>
        <taxon>Ecdysozoa</taxon>
        <taxon>Arthropoda</taxon>
        <taxon>Hexapoda</taxon>
        <taxon>Insecta</taxon>
        <taxon>Pterygota</taxon>
        <taxon>Neoptera</taxon>
        <taxon>Endopterygota</taxon>
        <taxon>Lepidoptera</taxon>
        <taxon>Glossata</taxon>
        <taxon>Ditrysia</taxon>
        <taxon>Pyraloidea</taxon>
        <taxon>Crambidae</taxon>
        <taxon>Crambinae</taxon>
        <taxon>Diatraea</taxon>
    </lineage>
</organism>
<evidence type="ECO:0000256" key="1">
    <source>
        <dbReference type="SAM" id="MobiDB-lite"/>
    </source>
</evidence>
<reference evidence="2" key="2">
    <citation type="submission" date="2022-10" db="EMBL/GenBank/DDBJ databases">
        <authorList>
            <consortium name="ENA_rothamsted_submissions"/>
            <consortium name="culmorum"/>
            <person name="King R."/>
        </authorList>
    </citation>
    <scope>NUCLEOTIDE SEQUENCE</scope>
</reference>
<sequence length="485" mass="54529">MIIFNTKTAQRSYFIACAASTALHNTSQVKLAWGAARGARGYEAFATSFRTVLVLLFVQCGVRSNKPDIRNSDLQPTAIEKKEQQEEKALKNSVTPNLDLTEESDYVVTFSGKNIREKKLNISEGKTENYLSSNESDEKALGDYIKDSDSKTGLPKIPNIPNIPNVPNLPNVSFLKDWAKKCHTKVDSHCLKHCNGALKHVCKKHKFKSWVYSFIKSECKKGCKSKKVENKKPKATTRLNSVATVAADSELSEESSYVVTSSEKNVKENKFDTLKGKIHNYRSSDVSDEKNIEDYMNGNKEKGISENLITIASKVESDIRVRSNKNDDTEIESYDLIDLEELEDFEDKTQKRKKQNQEEETDEDDDSEYDQEFHFGANIQGSILRSMSISSIPSSTAEAYYFALLIMKSSSSSANVARINALKCLTKSSAIRSGWVADTPALFGLDCLGGRLWYIRAIFDHMRRARHKGMGVVILIQRGIDKFEL</sequence>
<dbReference type="EMBL" id="OU893351">
    <property type="protein sequence ID" value="CAG9790066.1"/>
    <property type="molecule type" value="Genomic_DNA"/>
</dbReference>
<feature type="region of interest" description="Disordered" evidence="1">
    <location>
        <begin position="347"/>
        <end position="369"/>
    </location>
</feature>
<keyword evidence="3" id="KW-1185">Reference proteome</keyword>
<feature type="compositionally biased region" description="Acidic residues" evidence="1">
    <location>
        <begin position="358"/>
        <end position="369"/>
    </location>
</feature>
<name>A0A9N9R5Y8_9NEOP</name>